<comment type="caution">
    <text evidence="6">The sequence shown here is derived from an EMBL/GenBank/DDBJ whole genome shotgun (WGS) entry which is preliminary data.</text>
</comment>
<sequence length="349" mass="36553">MKLLMKKNSGATRSAMWWRGVSVAGLLGIASQASAIQCTTASGSPLTYDYTYALASSQNNVGYVTGWNEKTDAGSYAISGPCNNRDTVYYSAQSGPSLVLASTESGVNWFDITGNDYLQVASRIFVYNRTSGGTFHNVPFTDVDNNCAGLCGGNATTGSRVQVNFRIKRKFVGVSNIPMTPIFYLYGNQGGSGQSVGSPLVVGYMSGSVTVPQSCVLNAGQIISIDFGGISSGLFKTAGEKPEGISPVTRTIGIACNGIDAQASMSMRLQADKLSGNMVVSDNPDVGFIVTDSGNNPLTPNDIASVIPFTLDETASANVAITAYPVSVTGTKPQEGVATANAYLRVDFY</sequence>
<dbReference type="InterPro" id="IPR008966">
    <property type="entry name" value="Adhesion_dom_sf"/>
</dbReference>
<dbReference type="GO" id="GO:0043709">
    <property type="term" value="P:cell adhesion involved in single-species biofilm formation"/>
    <property type="evidence" value="ECO:0007669"/>
    <property type="project" value="TreeGrafter"/>
</dbReference>
<feature type="domain" description="Fimbrial-type adhesion" evidence="5">
    <location>
        <begin position="205"/>
        <end position="348"/>
    </location>
</feature>
<name>A0A9X8P585_9GAMM</name>
<keyword evidence="2 4" id="KW-0732">Signal</keyword>
<dbReference type="InterPro" id="IPR050263">
    <property type="entry name" value="Bact_Fimbrial_Adh_Pro"/>
</dbReference>
<dbReference type="PANTHER" id="PTHR33420">
    <property type="entry name" value="FIMBRIAL SUBUNIT ELFA-RELATED"/>
    <property type="match status" value="1"/>
</dbReference>
<feature type="signal peptide" evidence="4">
    <location>
        <begin position="1"/>
        <end position="35"/>
    </location>
</feature>
<dbReference type="InterPro" id="IPR036937">
    <property type="entry name" value="Adhesion_dom_fimbrial_sf"/>
</dbReference>
<dbReference type="GO" id="GO:0009289">
    <property type="term" value="C:pilus"/>
    <property type="evidence" value="ECO:0007669"/>
    <property type="project" value="UniProtKB-SubCell"/>
</dbReference>
<dbReference type="InterPro" id="IPR000259">
    <property type="entry name" value="Adhesion_dom_fimbrial"/>
</dbReference>
<dbReference type="AlphaFoldDB" id="A0A9X8P585"/>
<evidence type="ECO:0000313" key="7">
    <source>
        <dbReference type="Proteomes" id="UP001138460"/>
    </source>
</evidence>
<protein>
    <submittedName>
        <fullName evidence="6">Mannose-binding protein</fullName>
    </submittedName>
</protein>
<keyword evidence="7" id="KW-1185">Reference proteome</keyword>
<dbReference type="OrthoDB" id="8582771at2"/>
<accession>A0A9X8P585</accession>
<dbReference type="Proteomes" id="UP001138460">
    <property type="component" value="Unassembled WGS sequence"/>
</dbReference>
<reference evidence="6 7" key="1">
    <citation type="journal article" date="2018" name="Syst. Appl. Microbiol.">
        <title>Pectobacterium zantedeschiae sp. nov. a new species of a soft rot pathogen isolated from Calla lily (Zantedeschia spp.).</title>
        <authorList>
            <person name="Waleron M."/>
            <person name="Misztak A."/>
            <person name="Waleron M."/>
            <person name="Franczuk M."/>
            <person name="Jonca J."/>
            <person name="Wielgomas B."/>
            <person name="Mikicinski A."/>
            <person name="Popovic T."/>
            <person name="Waleron K."/>
        </authorList>
    </citation>
    <scope>NUCLEOTIDE SEQUENCE [LARGE SCALE GENOMIC DNA]</scope>
    <source>
        <strain evidence="6 7">9M</strain>
    </source>
</reference>
<evidence type="ECO:0000259" key="5">
    <source>
        <dbReference type="Pfam" id="PF00419"/>
    </source>
</evidence>
<dbReference type="Pfam" id="PF00419">
    <property type="entry name" value="Fimbrial"/>
    <property type="match status" value="1"/>
</dbReference>
<dbReference type="EMBL" id="NWTM01000001">
    <property type="protein sequence ID" value="RYC44169.1"/>
    <property type="molecule type" value="Genomic_DNA"/>
</dbReference>
<evidence type="ECO:0000256" key="1">
    <source>
        <dbReference type="ARBA" id="ARBA00004561"/>
    </source>
</evidence>
<evidence type="ECO:0000256" key="4">
    <source>
        <dbReference type="SAM" id="SignalP"/>
    </source>
</evidence>
<dbReference type="Gene3D" id="2.60.40.1090">
    <property type="entry name" value="Fimbrial-type adhesion domain"/>
    <property type="match status" value="1"/>
</dbReference>
<comment type="subcellular location">
    <subcellularLocation>
        <location evidence="1">Fimbrium</location>
    </subcellularLocation>
</comment>
<gene>
    <name evidence="6" type="ORF">CLR69_03755</name>
</gene>
<dbReference type="PANTHER" id="PTHR33420:SF31">
    <property type="entry name" value="TYPE 1 FIMBRIN D-MANNOSE SPECIFIC ADHESIN"/>
    <property type="match status" value="1"/>
</dbReference>
<keyword evidence="3" id="KW-0281">Fimbrium</keyword>
<dbReference type="SUPFAM" id="SSF49401">
    <property type="entry name" value="Bacterial adhesins"/>
    <property type="match status" value="1"/>
</dbReference>
<proteinExistence type="predicted"/>
<evidence type="ECO:0000256" key="2">
    <source>
        <dbReference type="ARBA" id="ARBA00022729"/>
    </source>
</evidence>
<evidence type="ECO:0000313" key="6">
    <source>
        <dbReference type="EMBL" id="RYC44169.1"/>
    </source>
</evidence>
<evidence type="ECO:0000256" key="3">
    <source>
        <dbReference type="ARBA" id="ARBA00023263"/>
    </source>
</evidence>
<feature type="chain" id="PRO_5040923455" evidence="4">
    <location>
        <begin position="36"/>
        <end position="349"/>
    </location>
</feature>
<organism evidence="6 7">
    <name type="scientific">Pectobacterium zantedeschiae</name>
    <dbReference type="NCBI Taxonomy" id="2034769"/>
    <lineage>
        <taxon>Bacteria</taxon>
        <taxon>Pseudomonadati</taxon>
        <taxon>Pseudomonadota</taxon>
        <taxon>Gammaproteobacteria</taxon>
        <taxon>Enterobacterales</taxon>
        <taxon>Pectobacteriaceae</taxon>
        <taxon>Pectobacterium</taxon>
    </lineage>
</organism>